<keyword evidence="3" id="KW-1185">Reference proteome</keyword>
<protein>
    <submittedName>
        <fullName evidence="2">DUF2889 domain-containing protein</fullName>
    </submittedName>
</protein>
<dbReference type="RefSeq" id="WP_379898957.1">
    <property type="nucleotide sequence ID" value="NZ_JBHRTR010000016.1"/>
</dbReference>
<name>A0ABV7KWV5_9PROT</name>
<organism evidence="2 3">
    <name type="scientific">Marinibaculum pumilum</name>
    <dbReference type="NCBI Taxonomy" id="1766165"/>
    <lineage>
        <taxon>Bacteria</taxon>
        <taxon>Pseudomonadati</taxon>
        <taxon>Pseudomonadota</taxon>
        <taxon>Alphaproteobacteria</taxon>
        <taxon>Rhodospirillales</taxon>
        <taxon>Rhodospirillaceae</taxon>
        <taxon>Marinibaculum</taxon>
    </lineage>
</organism>
<feature type="region of interest" description="Disordered" evidence="1">
    <location>
        <begin position="1"/>
        <end position="25"/>
    </location>
</feature>
<comment type="caution">
    <text evidence="2">The sequence shown here is derived from an EMBL/GenBank/DDBJ whole genome shotgun (WGS) entry which is preliminary data.</text>
</comment>
<evidence type="ECO:0000313" key="2">
    <source>
        <dbReference type="EMBL" id="MFC3226822.1"/>
    </source>
</evidence>
<sequence>MPTWSSNPGSTPPPEMQPRPAAAAPAEREALVHTRSLDIRVFRRNDGLWDVEGRMVDIKPVAYHMKDSSRAAGEPLHDMVLCLTIDADLTVTSAWAHMHRGAHDLCPAITPDYSKLAGLRIGPGWNRKVRERVGAIQGCTHLTEMLGQMATAAMQGMWQELAETGATSVPINTCHAYASDSAYVKEFFPEHFAPLNRKAGG</sequence>
<dbReference type="Pfam" id="PF11136">
    <property type="entry name" value="DUF2889"/>
    <property type="match status" value="1"/>
</dbReference>
<dbReference type="EMBL" id="JBHRTR010000016">
    <property type="protein sequence ID" value="MFC3226822.1"/>
    <property type="molecule type" value="Genomic_DNA"/>
</dbReference>
<proteinExistence type="predicted"/>
<evidence type="ECO:0000313" key="3">
    <source>
        <dbReference type="Proteomes" id="UP001595528"/>
    </source>
</evidence>
<evidence type="ECO:0000256" key="1">
    <source>
        <dbReference type="SAM" id="MobiDB-lite"/>
    </source>
</evidence>
<reference evidence="3" key="1">
    <citation type="journal article" date="2019" name="Int. J. Syst. Evol. Microbiol.">
        <title>The Global Catalogue of Microorganisms (GCM) 10K type strain sequencing project: providing services to taxonomists for standard genome sequencing and annotation.</title>
        <authorList>
            <consortium name="The Broad Institute Genomics Platform"/>
            <consortium name="The Broad Institute Genome Sequencing Center for Infectious Disease"/>
            <person name="Wu L."/>
            <person name="Ma J."/>
        </authorList>
    </citation>
    <scope>NUCLEOTIDE SEQUENCE [LARGE SCALE GENOMIC DNA]</scope>
    <source>
        <strain evidence="3">KCTC 42964</strain>
    </source>
</reference>
<gene>
    <name evidence="2" type="ORF">ACFOGJ_06260</name>
</gene>
<dbReference type="Proteomes" id="UP001595528">
    <property type="component" value="Unassembled WGS sequence"/>
</dbReference>
<accession>A0ABV7KWV5</accession>
<dbReference type="InterPro" id="IPR021312">
    <property type="entry name" value="DUF2889"/>
</dbReference>